<comment type="caution">
    <text evidence="2">The sequence shown here is derived from an EMBL/GenBank/DDBJ whole genome shotgun (WGS) entry which is preliminary data.</text>
</comment>
<evidence type="ECO:0000313" key="2">
    <source>
        <dbReference type="EMBL" id="TQM29795.1"/>
    </source>
</evidence>
<proteinExistence type="predicted"/>
<gene>
    <name evidence="2" type="ORF">FB390_1407</name>
</gene>
<dbReference type="EMBL" id="VFPG01000001">
    <property type="protein sequence ID" value="TQM29795.1"/>
    <property type="molecule type" value="Genomic_DNA"/>
</dbReference>
<name>A0A543F7I0_9NOCA</name>
<dbReference type="RefSeq" id="WP_141808196.1">
    <property type="nucleotide sequence ID" value="NZ_VFPG01000001.1"/>
</dbReference>
<dbReference type="Proteomes" id="UP000316331">
    <property type="component" value="Unassembled WGS sequence"/>
</dbReference>
<evidence type="ECO:0000313" key="3">
    <source>
        <dbReference type="Proteomes" id="UP000316331"/>
    </source>
</evidence>
<feature type="region of interest" description="Disordered" evidence="1">
    <location>
        <begin position="1"/>
        <end position="28"/>
    </location>
</feature>
<keyword evidence="3" id="KW-1185">Reference proteome</keyword>
<dbReference type="OrthoDB" id="3290566at2"/>
<dbReference type="AlphaFoldDB" id="A0A543F7I0"/>
<sequence length="198" mass="22102">MRNEHRGRGFGRPGGWQQADLPDPADVPDWFAGRLPSDWFVGKPVIEVDRDEIVVIGELPLPKPERADGEDAEAPTEKIPAATKEGAIARFRESTRPARMQIAGEAQRRYARNVAWGVSVDGERIMFTQLAVPVMTRLRQQERKVLDTLVDSGVARSRSDALAWTVKLAGKHAEAWLEELRTAMRKVDDLRSEGPKGL</sequence>
<evidence type="ECO:0000256" key="1">
    <source>
        <dbReference type="SAM" id="MobiDB-lite"/>
    </source>
</evidence>
<protein>
    <submittedName>
        <fullName evidence="2">Uncharacterized protein</fullName>
    </submittedName>
</protein>
<reference evidence="2 3" key="1">
    <citation type="submission" date="2019-06" db="EMBL/GenBank/DDBJ databases">
        <title>Sequencing the genomes of 1000 actinobacteria strains.</title>
        <authorList>
            <person name="Klenk H.-P."/>
        </authorList>
    </citation>
    <scope>NUCLEOTIDE SEQUENCE [LARGE SCALE GENOMIC DNA]</scope>
    <source>
        <strain evidence="2 3">DSM 103495</strain>
    </source>
</reference>
<organism evidence="2 3">
    <name type="scientific">Nocardia bhagyanarayanae</name>
    <dbReference type="NCBI Taxonomy" id="1215925"/>
    <lineage>
        <taxon>Bacteria</taxon>
        <taxon>Bacillati</taxon>
        <taxon>Actinomycetota</taxon>
        <taxon>Actinomycetes</taxon>
        <taxon>Mycobacteriales</taxon>
        <taxon>Nocardiaceae</taxon>
        <taxon>Nocardia</taxon>
    </lineage>
</organism>
<accession>A0A543F7I0</accession>